<reference evidence="2" key="1">
    <citation type="submission" date="2016-10" db="EMBL/GenBank/DDBJ databases">
        <authorList>
            <person name="Varghese N."/>
            <person name="Submissions S."/>
        </authorList>
    </citation>
    <scope>NUCLEOTIDE SEQUENCE [LARGE SCALE GENOMIC DNA]</scope>
    <source>
        <strain evidence="2">XJ109</strain>
    </source>
</reference>
<dbReference type="RefSeq" id="WP_092908207.1">
    <property type="nucleotide sequence ID" value="NZ_FOUZ01000007.1"/>
</dbReference>
<protein>
    <submittedName>
        <fullName evidence="1">Uncharacterized protein</fullName>
    </submittedName>
</protein>
<evidence type="ECO:0000313" key="1">
    <source>
        <dbReference type="EMBL" id="SFN16532.1"/>
    </source>
</evidence>
<dbReference type="Proteomes" id="UP000199149">
    <property type="component" value="Unassembled WGS sequence"/>
</dbReference>
<dbReference type="EMBL" id="FOUZ01000007">
    <property type="protein sequence ID" value="SFN16532.1"/>
    <property type="molecule type" value="Genomic_DNA"/>
</dbReference>
<dbReference type="OrthoDB" id="1359750at2"/>
<evidence type="ECO:0000313" key="2">
    <source>
        <dbReference type="Proteomes" id="UP000199149"/>
    </source>
</evidence>
<keyword evidence="2" id="KW-1185">Reference proteome</keyword>
<dbReference type="STRING" id="684065.SAMN05421738_107155"/>
<sequence>MCQVYSDVTFCTCSDFEIDQVQLLKNYWVLYRYNEALDVVIVGEIMLDNMLKKYNPANILELILKKLNDNTLFDKSIDFVDKDRLHVSLELNQVNLNYGFEFQANSWSEIEYDYFSWASCYEEKNGGEVKVY</sequence>
<proteinExistence type="predicted"/>
<accession>A0A1I4WT79</accession>
<organism evidence="1 2">
    <name type="scientific">Algoriella xinjiangensis</name>
    <dbReference type="NCBI Taxonomy" id="684065"/>
    <lineage>
        <taxon>Bacteria</taxon>
        <taxon>Pseudomonadati</taxon>
        <taxon>Bacteroidota</taxon>
        <taxon>Flavobacteriia</taxon>
        <taxon>Flavobacteriales</taxon>
        <taxon>Weeksellaceae</taxon>
        <taxon>Algoriella</taxon>
    </lineage>
</organism>
<gene>
    <name evidence="1" type="ORF">SAMN05421738_107155</name>
</gene>
<dbReference type="AlphaFoldDB" id="A0A1I4WT79"/>
<name>A0A1I4WT79_9FLAO</name>